<keyword evidence="2" id="KW-1185">Reference proteome</keyword>
<gene>
    <name evidence="1" type="ORF">GCM10007938_42920</name>
</gene>
<reference evidence="2" key="1">
    <citation type="journal article" date="2019" name="Int. J. Syst. Evol. Microbiol.">
        <title>The Global Catalogue of Microorganisms (GCM) 10K type strain sequencing project: providing services to taxonomists for standard genome sequencing and annotation.</title>
        <authorList>
            <consortium name="The Broad Institute Genomics Platform"/>
            <consortium name="The Broad Institute Genome Sequencing Center for Infectious Disease"/>
            <person name="Wu L."/>
            <person name="Ma J."/>
        </authorList>
    </citation>
    <scope>NUCLEOTIDE SEQUENCE [LARGE SCALE GENOMIC DNA]</scope>
    <source>
        <strain evidence="2">NBRC 108723</strain>
    </source>
</reference>
<name>A0ABQ6F5H5_9VIBR</name>
<evidence type="ECO:0000313" key="2">
    <source>
        <dbReference type="Proteomes" id="UP001157138"/>
    </source>
</evidence>
<accession>A0ABQ6F5H5</accession>
<proteinExistence type="predicted"/>
<protein>
    <submittedName>
        <fullName evidence="1">Uncharacterized protein</fullName>
    </submittedName>
</protein>
<comment type="caution">
    <text evidence="1">The sequence shown here is derived from an EMBL/GenBank/DDBJ whole genome shotgun (WGS) entry which is preliminary data.</text>
</comment>
<evidence type="ECO:0000313" key="1">
    <source>
        <dbReference type="EMBL" id="GLT20507.1"/>
    </source>
</evidence>
<organism evidence="1 2">
    <name type="scientific">Vibrio zhanjiangensis</name>
    <dbReference type="NCBI Taxonomy" id="1046128"/>
    <lineage>
        <taxon>Bacteria</taxon>
        <taxon>Pseudomonadati</taxon>
        <taxon>Pseudomonadota</taxon>
        <taxon>Gammaproteobacteria</taxon>
        <taxon>Vibrionales</taxon>
        <taxon>Vibrionaceae</taxon>
        <taxon>Vibrio</taxon>
    </lineage>
</organism>
<dbReference type="Proteomes" id="UP001157138">
    <property type="component" value="Unassembled WGS sequence"/>
</dbReference>
<dbReference type="EMBL" id="BSPW01000124">
    <property type="protein sequence ID" value="GLT20507.1"/>
    <property type="molecule type" value="Genomic_DNA"/>
</dbReference>
<sequence>MQSDSNQLVAYVMKHNRMSQFQAMSWLDKWVPEWRTEPPAQIVGTIYYDGASDGYETEHTNN</sequence>